<gene>
    <name evidence="3" type="ORF">DY367_22745</name>
</gene>
<dbReference type="Proteomes" id="UP000285324">
    <property type="component" value="Unassembled WGS sequence"/>
</dbReference>
<name>A0A424W855_ALCXX</name>
<feature type="domain" description="DUF2846" evidence="2">
    <location>
        <begin position="40"/>
        <end position="115"/>
    </location>
</feature>
<sequence length="159" mass="17430">MKRRFKMVAAAVLGAALLAGCGGPRYKDVASTIPVMVPETGRIYFYQPPAPVGVVSAQPYLRVNGLKVGRSKPGSFFYVNRPAGKYVVDTLRDDEQLSFTLAPGQTRYVRLSIEGVSGNSSNMGRQDMRLEDSEATAQQEMGPLKYWGAGSRERVKLRP</sequence>
<feature type="signal peptide" evidence="1">
    <location>
        <begin position="1"/>
        <end position="21"/>
    </location>
</feature>
<dbReference type="Pfam" id="PF11008">
    <property type="entry name" value="DUF2846"/>
    <property type="match status" value="1"/>
</dbReference>
<dbReference type="InterPro" id="IPR022548">
    <property type="entry name" value="DUF2846"/>
</dbReference>
<feature type="chain" id="PRO_5019172472" evidence="1">
    <location>
        <begin position="22"/>
        <end position="159"/>
    </location>
</feature>
<accession>A0A424W855</accession>
<comment type="caution">
    <text evidence="3">The sequence shown here is derived from an EMBL/GenBank/DDBJ whole genome shotgun (WGS) entry which is preliminary data.</text>
</comment>
<evidence type="ECO:0000256" key="1">
    <source>
        <dbReference type="SAM" id="SignalP"/>
    </source>
</evidence>
<reference evidence="3 4" key="1">
    <citation type="submission" date="2018-08" db="EMBL/GenBank/DDBJ databases">
        <title>Achromobacter xylosoxidans Genome sequencing and assembly.</title>
        <authorList>
            <person name="Wang R."/>
            <person name="Rensing C."/>
            <person name="Li Y."/>
        </authorList>
    </citation>
    <scope>NUCLEOTIDE SEQUENCE [LARGE SCALE GENOMIC DNA]</scope>
    <source>
        <strain evidence="3 4">GD003A</strain>
    </source>
</reference>
<protein>
    <submittedName>
        <fullName evidence="3">DUF2846 domain-containing protein</fullName>
    </submittedName>
</protein>
<keyword evidence="1" id="KW-0732">Signal</keyword>
<proteinExistence type="predicted"/>
<organism evidence="3 4">
    <name type="scientific">Alcaligenes xylosoxydans xylosoxydans</name>
    <name type="common">Achromobacter xylosoxidans</name>
    <dbReference type="NCBI Taxonomy" id="85698"/>
    <lineage>
        <taxon>Bacteria</taxon>
        <taxon>Pseudomonadati</taxon>
        <taxon>Pseudomonadota</taxon>
        <taxon>Betaproteobacteria</taxon>
        <taxon>Burkholderiales</taxon>
        <taxon>Alcaligenaceae</taxon>
        <taxon>Achromobacter</taxon>
    </lineage>
</organism>
<dbReference type="AlphaFoldDB" id="A0A424W855"/>
<dbReference type="PROSITE" id="PS51257">
    <property type="entry name" value="PROKAR_LIPOPROTEIN"/>
    <property type="match status" value="1"/>
</dbReference>
<evidence type="ECO:0000313" key="3">
    <source>
        <dbReference type="EMBL" id="RPJ89462.1"/>
    </source>
</evidence>
<dbReference type="OrthoDB" id="8775745at2"/>
<evidence type="ECO:0000259" key="2">
    <source>
        <dbReference type="Pfam" id="PF11008"/>
    </source>
</evidence>
<evidence type="ECO:0000313" key="4">
    <source>
        <dbReference type="Proteomes" id="UP000285324"/>
    </source>
</evidence>
<dbReference type="EMBL" id="QVXO01000041">
    <property type="protein sequence ID" value="RPJ89462.1"/>
    <property type="molecule type" value="Genomic_DNA"/>
</dbReference>
<dbReference type="RefSeq" id="WP_118933673.1">
    <property type="nucleotide sequence ID" value="NZ_CP061008.1"/>
</dbReference>